<dbReference type="NCBIfam" id="TIGR01568">
    <property type="entry name" value="A_thal_3678"/>
    <property type="match status" value="1"/>
</dbReference>
<dbReference type="InterPro" id="IPR038933">
    <property type="entry name" value="Ovate"/>
</dbReference>
<evidence type="ECO:0000313" key="10">
    <source>
        <dbReference type="RefSeq" id="XP_015933297.1"/>
    </source>
</evidence>
<dbReference type="GO" id="GO:0045892">
    <property type="term" value="P:negative regulation of DNA-templated transcription"/>
    <property type="evidence" value="ECO:0007669"/>
    <property type="project" value="UniProtKB-UniRule"/>
</dbReference>
<dbReference type="InterPro" id="IPR006458">
    <property type="entry name" value="Ovate_C"/>
</dbReference>
<evidence type="ECO:0000256" key="2">
    <source>
        <dbReference type="ARBA" id="ARBA00022491"/>
    </source>
</evidence>
<feature type="domain" description="OVATE" evidence="8">
    <location>
        <begin position="207"/>
        <end position="271"/>
    </location>
</feature>
<keyword evidence="3 6" id="KW-0805">Transcription regulation</keyword>
<dbReference type="Pfam" id="PF04844">
    <property type="entry name" value="Ovate"/>
    <property type="match status" value="1"/>
</dbReference>
<evidence type="ECO:0000313" key="9">
    <source>
        <dbReference type="Proteomes" id="UP000515211"/>
    </source>
</evidence>
<evidence type="ECO:0000259" key="8">
    <source>
        <dbReference type="PROSITE" id="PS51754"/>
    </source>
</evidence>
<feature type="region of interest" description="Disordered" evidence="7">
    <location>
        <begin position="170"/>
        <end position="199"/>
    </location>
</feature>
<dbReference type="GeneID" id="107459577"/>
<feature type="region of interest" description="Disordered" evidence="7">
    <location>
        <begin position="100"/>
        <end position="119"/>
    </location>
</feature>
<dbReference type="PANTHER" id="PTHR33057">
    <property type="entry name" value="TRANSCRIPTION REPRESSOR OFP7-RELATED"/>
    <property type="match status" value="1"/>
</dbReference>
<dbReference type="RefSeq" id="XP_015933297.1">
    <property type="nucleotide sequence ID" value="XM_016077811.3"/>
</dbReference>
<keyword evidence="4 6" id="KW-0804">Transcription</keyword>
<feature type="compositionally biased region" description="Polar residues" evidence="7">
    <location>
        <begin position="105"/>
        <end position="119"/>
    </location>
</feature>
<reference evidence="10" key="2">
    <citation type="submission" date="2025-08" db="UniProtKB">
        <authorList>
            <consortium name="RefSeq"/>
        </authorList>
    </citation>
    <scope>IDENTIFICATION</scope>
    <source>
        <tissue evidence="10">Whole plant</tissue>
    </source>
</reference>
<keyword evidence="9" id="KW-1185">Reference proteome</keyword>
<dbReference type="AlphaFoldDB" id="A0A6P4AYM1"/>
<evidence type="ECO:0000256" key="7">
    <source>
        <dbReference type="SAM" id="MobiDB-lite"/>
    </source>
</evidence>
<evidence type="ECO:0000256" key="6">
    <source>
        <dbReference type="RuleBase" id="RU367028"/>
    </source>
</evidence>
<evidence type="ECO:0000256" key="5">
    <source>
        <dbReference type="ARBA" id="ARBA00023242"/>
    </source>
</evidence>
<feature type="compositionally biased region" description="Low complexity" evidence="7">
    <location>
        <begin position="176"/>
        <end position="190"/>
    </location>
</feature>
<protein>
    <recommendedName>
        <fullName evidence="6">Transcription repressor</fullName>
    </recommendedName>
    <alternativeName>
        <fullName evidence="6">Ovate family protein</fullName>
    </alternativeName>
</protein>
<gene>
    <name evidence="10" type="primary">LOC107459577</name>
</gene>
<name>A0A6P4AYM1_ARADU</name>
<dbReference type="PANTHER" id="PTHR33057:SF117">
    <property type="entry name" value="TRANSCRIPTION REPRESSOR OFP14"/>
    <property type="match status" value="1"/>
</dbReference>
<proteinExistence type="predicted"/>
<dbReference type="GO" id="GO:0005634">
    <property type="term" value="C:nucleus"/>
    <property type="evidence" value="ECO:0007669"/>
    <property type="project" value="UniProtKB-SubCell"/>
</dbReference>
<reference evidence="9" key="1">
    <citation type="journal article" date="2016" name="Nat. Genet.">
        <title>The genome sequences of Arachis duranensis and Arachis ipaensis, the diploid ancestors of cultivated peanut.</title>
        <authorList>
            <person name="Bertioli D.J."/>
            <person name="Cannon S.B."/>
            <person name="Froenicke L."/>
            <person name="Huang G."/>
            <person name="Farmer A.D."/>
            <person name="Cannon E.K."/>
            <person name="Liu X."/>
            <person name="Gao D."/>
            <person name="Clevenger J."/>
            <person name="Dash S."/>
            <person name="Ren L."/>
            <person name="Moretzsohn M.C."/>
            <person name="Shirasawa K."/>
            <person name="Huang W."/>
            <person name="Vidigal B."/>
            <person name="Abernathy B."/>
            <person name="Chu Y."/>
            <person name="Niederhuth C.E."/>
            <person name="Umale P."/>
            <person name="Araujo A.C."/>
            <person name="Kozik A."/>
            <person name="Kim K.D."/>
            <person name="Burow M.D."/>
            <person name="Varshney R.K."/>
            <person name="Wang X."/>
            <person name="Zhang X."/>
            <person name="Barkley N."/>
            <person name="Guimaraes P.M."/>
            <person name="Isobe S."/>
            <person name="Guo B."/>
            <person name="Liao B."/>
            <person name="Stalker H.T."/>
            <person name="Schmitz R.J."/>
            <person name="Scheffler B.E."/>
            <person name="Leal-Bertioli S.C."/>
            <person name="Xun X."/>
            <person name="Jackson S.A."/>
            <person name="Michelmore R."/>
            <person name="Ozias-Akins P."/>
        </authorList>
    </citation>
    <scope>NUCLEOTIDE SEQUENCE [LARGE SCALE GENOMIC DNA]</scope>
    <source>
        <strain evidence="9">cv. V14167</strain>
    </source>
</reference>
<dbReference type="KEGG" id="adu:107459577"/>
<evidence type="ECO:0000256" key="4">
    <source>
        <dbReference type="ARBA" id="ARBA00023163"/>
    </source>
</evidence>
<keyword evidence="2 6" id="KW-0678">Repressor</keyword>
<accession>A0A6P4AYM1</accession>
<evidence type="ECO:0000256" key="3">
    <source>
        <dbReference type="ARBA" id="ARBA00023015"/>
    </source>
</evidence>
<comment type="function">
    <text evidence="6">Transcriptional repressor that regulates multiple aspects of plant growth and development.</text>
</comment>
<dbReference type="OrthoDB" id="689980at2759"/>
<sequence length="311" mass="35199">MPKKVQKTLQDYLAKVKSPRHSSQNQSQKPFNSFSFFSSKNWIIAACKHPRTPSFAFDDSHGGGRGGNNSNNHKDDAATLADVDRFLYENFKSLYFREGEENEDYNTSNKRVDSSGQIQHDQGAKLIPMFDSLRLAETPRDLGGSNRFFVKTGLSGSLFLDDGLTRSGDDHHYAGSSSNSTVTNTDSSSNDENHHENEKLPENCIALLRSSSSPYEDFRRSMQDVVEARFKSHGKVIDWEFMEELLLSYLRLNEKKSHKFILNAFVDVTAAMRPNSEMTDPHPRSVRTVRFGSRVTKKTKEFTLEFGSSNS</sequence>
<dbReference type="Proteomes" id="UP000515211">
    <property type="component" value="Chromosome 7"/>
</dbReference>
<dbReference type="PROSITE" id="PS51754">
    <property type="entry name" value="OVATE"/>
    <property type="match status" value="1"/>
</dbReference>
<keyword evidence="5 6" id="KW-0539">Nucleus</keyword>
<comment type="subcellular location">
    <subcellularLocation>
        <location evidence="1 6">Nucleus</location>
    </subcellularLocation>
</comment>
<organism evidence="9 10">
    <name type="scientific">Arachis duranensis</name>
    <name type="common">Wild peanut</name>
    <dbReference type="NCBI Taxonomy" id="130453"/>
    <lineage>
        <taxon>Eukaryota</taxon>
        <taxon>Viridiplantae</taxon>
        <taxon>Streptophyta</taxon>
        <taxon>Embryophyta</taxon>
        <taxon>Tracheophyta</taxon>
        <taxon>Spermatophyta</taxon>
        <taxon>Magnoliopsida</taxon>
        <taxon>eudicotyledons</taxon>
        <taxon>Gunneridae</taxon>
        <taxon>Pentapetalae</taxon>
        <taxon>rosids</taxon>
        <taxon>fabids</taxon>
        <taxon>Fabales</taxon>
        <taxon>Fabaceae</taxon>
        <taxon>Papilionoideae</taxon>
        <taxon>50 kb inversion clade</taxon>
        <taxon>dalbergioids sensu lato</taxon>
        <taxon>Dalbergieae</taxon>
        <taxon>Pterocarpus clade</taxon>
        <taxon>Arachis</taxon>
    </lineage>
</organism>
<evidence type="ECO:0000256" key="1">
    <source>
        <dbReference type="ARBA" id="ARBA00004123"/>
    </source>
</evidence>